<accession>A0ABU5Y5J7</accession>
<proteinExistence type="predicted"/>
<sequence>MNAIQYFEWGMDDKGIPFCTIRIKNFFNNPNSNKFIFDSPPTMFSLITYSAQGSNEGHQYKRTPEVRREGNDFVWNMYIKKKFIRDRRNLQGISFSYANEGSVYNIYQDTRFSADIYVSGRKIKRNLGAPQVGYFERNIGANIGRGIEEFLIFEDNNEAITLSSLLGKEIVFELI</sequence>
<comment type="caution">
    <text evidence="1">The sequence shown here is derived from an EMBL/GenBank/DDBJ whole genome shotgun (WGS) entry which is preliminary data.</text>
</comment>
<reference evidence="1 2" key="1">
    <citation type="submission" date="2023-12" db="EMBL/GenBank/DDBJ databases">
        <title>Genomic sequences of Capnocytophaga and Parvimonas strains.</title>
        <authorList>
            <person name="Watt R.M."/>
            <person name="Wang M."/>
            <person name="Yang T."/>
            <person name="Tong W.M."/>
        </authorList>
    </citation>
    <scope>NUCLEOTIDE SEQUENCE [LARGE SCALE GENOMIC DNA]</scope>
    <source>
        <strain evidence="1 2">CCUG 13156</strain>
    </source>
</reference>
<dbReference type="Proteomes" id="UP001324270">
    <property type="component" value="Unassembled WGS sequence"/>
</dbReference>
<evidence type="ECO:0000313" key="1">
    <source>
        <dbReference type="EMBL" id="MEB3039196.1"/>
    </source>
</evidence>
<evidence type="ECO:0000313" key="2">
    <source>
        <dbReference type="Proteomes" id="UP001324270"/>
    </source>
</evidence>
<organism evidence="1 2">
    <name type="scientific">Capnocytophaga gingivalis</name>
    <dbReference type="NCBI Taxonomy" id="1017"/>
    <lineage>
        <taxon>Bacteria</taxon>
        <taxon>Pseudomonadati</taxon>
        <taxon>Bacteroidota</taxon>
        <taxon>Flavobacteriia</taxon>
        <taxon>Flavobacteriales</taxon>
        <taxon>Flavobacteriaceae</taxon>
        <taxon>Capnocytophaga</taxon>
    </lineage>
</organism>
<dbReference type="EMBL" id="JAYKBV010000001">
    <property type="protein sequence ID" value="MEB3039196.1"/>
    <property type="molecule type" value="Genomic_DNA"/>
</dbReference>
<dbReference type="RefSeq" id="WP_323978595.1">
    <property type="nucleotide sequence ID" value="NZ_JAYKBV010000001.1"/>
</dbReference>
<keyword evidence="2" id="KW-1185">Reference proteome</keyword>
<name>A0ABU5Y5J7_9FLAO</name>
<gene>
    <name evidence="1" type="ORF">VJJ49_00605</name>
</gene>
<protein>
    <submittedName>
        <fullName evidence="1">Uncharacterized protein</fullName>
    </submittedName>
</protein>